<organism evidence="1 2">
    <name type="scientific">Candidatus Wildermuthbacteria bacterium RIFCSPHIGHO2_02_FULL_45_25</name>
    <dbReference type="NCBI Taxonomy" id="1802450"/>
    <lineage>
        <taxon>Bacteria</taxon>
        <taxon>Candidatus Wildermuthiibacteriota</taxon>
    </lineage>
</organism>
<dbReference type="AlphaFoldDB" id="A0A1G2R4N1"/>
<evidence type="ECO:0000313" key="2">
    <source>
        <dbReference type="Proteomes" id="UP000178092"/>
    </source>
</evidence>
<dbReference type="PROSITE" id="PS51257">
    <property type="entry name" value="PROKAR_LIPOPROTEIN"/>
    <property type="match status" value="1"/>
</dbReference>
<evidence type="ECO:0000313" key="1">
    <source>
        <dbReference type="EMBL" id="OHA67820.1"/>
    </source>
</evidence>
<proteinExistence type="predicted"/>
<name>A0A1G2R4N1_9BACT</name>
<accession>A0A1G2R4N1</accession>
<protein>
    <submittedName>
        <fullName evidence="1">Uncharacterized protein</fullName>
    </submittedName>
</protein>
<sequence length="66" mass="7325">MSDTWRDAYAGEEIHAVKRDGLLHNWAILSCRPMFSKNSGRCMNGNAGTMAGKLVSLNKEGILWKS</sequence>
<dbReference type="EMBL" id="MHTV01000003">
    <property type="protein sequence ID" value="OHA67820.1"/>
    <property type="molecule type" value="Genomic_DNA"/>
</dbReference>
<gene>
    <name evidence="1" type="ORF">A3C04_04235</name>
</gene>
<reference evidence="1 2" key="1">
    <citation type="journal article" date="2016" name="Nat. Commun.">
        <title>Thousands of microbial genomes shed light on interconnected biogeochemical processes in an aquifer system.</title>
        <authorList>
            <person name="Anantharaman K."/>
            <person name="Brown C.T."/>
            <person name="Hug L.A."/>
            <person name="Sharon I."/>
            <person name="Castelle C.J."/>
            <person name="Probst A.J."/>
            <person name="Thomas B.C."/>
            <person name="Singh A."/>
            <person name="Wilkins M.J."/>
            <person name="Karaoz U."/>
            <person name="Brodie E.L."/>
            <person name="Williams K.H."/>
            <person name="Hubbard S.S."/>
            <person name="Banfield J.F."/>
        </authorList>
    </citation>
    <scope>NUCLEOTIDE SEQUENCE [LARGE SCALE GENOMIC DNA]</scope>
</reference>
<dbReference type="Proteomes" id="UP000178092">
    <property type="component" value="Unassembled WGS sequence"/>
</dbReference>
<comment type="caution">
    <text evidence="1">The sequence shown here is derived from an EMBL/GenBank/DDBJ whole genome shotgun (WGS) entry which is preliminary data.</text>
</comment>